<feature type="transmembrane region" description="Helical" evidence="3">
    <location>
        <begin position="94"/>
        <end position="115"/>
    </location>
</feature>
<gene>
    <name evidence="4" type="ORF">A3D03_05695</name>
</gene>
<organism evidence="4 5">
    <name type="scientific">Candidatus Gottesmanbacteria bacterium RIFCSPHIGHO2_02_FULL_40_13</name>
    <dbReference type="NCBI Taxonomy" id="1798384"/>
    <lineage>
        <taxon>Bacteria</taxon>
        <taxon>Candidatus Gottesmaniibacteriota</taxon>
    </lineage>
</organism>
<dbReference type="AlphaFoldDB" id="A0A1F6A9K0"/>
<feature type="transmembrane region" description="Helical" evidence="3">
    <location>
        <begin position="220"/>
        <end position="239"/>
    </location>
</feature>
<evidence type="ECO:0000256" key="1">
    <source>
        <dbReference type="ARBA" id="ARBA00022737"/>
    </source>
</evidence>
<dbReference type="PANTHER" id="PTHR44227">
    <property type="match status" value="1"/>
</dbReference>
<dbReference type="PANTHER" id="PTHR44227:SF3">
    <property type="entry name" value="PROTEIN O-MANNOSYL-TRANSFERASE TMTC4"/>
    <property type="match status" value="1"/>
</dbReference>
<name>A0A1F6A9K0_9BACT</name>
<feature type="transmembrane region" description="Helical" evidence="3">
    <location>
        <begin position="299"/>
        <end position="318"/>
    </location>
</feature>
<accession>A0A1F6A9K0</accession>
<keyword evidence="3" id="KW-1133">Transmembrane helix</keyword>
<evidence type="ECO:0008006" key="6">
    <source>
        <dbReference type="Google" id="ProtNLM"/>
    </source>
</evidence>
<keyword evidence="2" id="KW-0802">TPR repeat</keyword>
<sequence length="453" mass="53486">MYKQITSSRYFNLFIGVVLFLITSAAYFNILQNKLFFDDEELIYKNSYIQNLSYLPKYFTQNMTAGAGKISNMYRPLLLLSLAFDYRLWKLNPAGYHLTSIMLHFFNGLLVYLVLQKLFNKKFISFFTSLLFIIHPVQTEAVAYASGRTDPLYTYFLLGCLLITIQFFTSRRFNFMLFTGSAAFFIFSILSKESGIILPFLIILMLIFMNLKIKSRRPILLLGLFLTVDLIYIFLRFTKLNFLNSFNFYDVPTLYSSHLEVRLFTFSKVFFNYLLVLFFPKDLIVARKPEIITSFLNPWVLIFSFFVIVAIFIIAKYWKFNKIYFFAFGWFIITILPVSGIIPINNIEAEHYLYLPSVAVFSLVSFLIYKIWSNSRNYEIKRLFCVLVIMAVLLLFFRTVVRNYDWKDPESFYALSLKQSPWNISMRHNLAMTYAENRKISANFESDKKYKKA</sequence>
<comment type="caution">
    <text evidence="4">The sequence shown here is derived from an EMBL/GenBank/DDBJ whole genome shotgun (WGS) entry which is preliminary data.</text>
</comment>
<protein>
    <recommendedName>
        <fullName evidence="6">Glycosyltransferase RgtA/B/C/D-like domain-containing protein</fullName>
    </recommendedName>
</protein>
<evidence type="ECO:0000313" key="4">
    <source>
        <dbReference type="EMBL" id="OGG21112.1"/>
    </source>
</evidence>
<feature type="transmembrane region" description="Helical" evidence="3">
    <location>
        <begin position="152"/>
        <end position="168"/>
    </location>
</feature>
<evidence type="ECO:0000313" key="5">
    <source>
        <dbReference type="Proteomes" id="UP000177092"/>
    </source>
</evidence>
<keyword evidence="1" id="KW-0677">Repeat</keyword>
<reference evidence="4 5" key="1">
    <citation type="journal article" date="2016" name="Nat. Commun.">
        <title>Thousands of microbial genomes shed light on interconnected biogeochemical processes in an aquifer system.</title>
        <authorList>
            <person name="Anantharaman K."/>
            <person name="Brown C.T."/>
            <person name="Hug L.A."/>
            <person name="Sharon I."/>
            <person name="Castelle C.J."/>
            <person name="Probst A.J."/>
            <person name="Thomas B.C."/>
            <person name="Singh A."/>
            <person name="Wilkins M.J."/>
            <person name="Karaoz U."/>
            <person name="Brodie E.L."/>
            <person name="Williams K.H."/>
            <person name="Hubbard S.S."/>
            <person name="Banfield J.F."/>
        </authorList>
    </citation>
    <scope>NUCLEOTIDE SEQUENCE [LARGE SCALE GENOMIC DNA]</scope>
</reference>
<dbReference type="InterPro" id="IPR052346">
    <property type="entry name" value="O-mannosyl-transferase_TMTC"/>
</dbReference>
<feature type="transmembrane region" description="Helical" evidence="3">
    <location>
        <begin position="352"/>
        <end position="372"/>
    </location>
</feature>
<keyword evidence="3" id="KW-0472">Membrane</keyword>
<feature type="transmembrane region" description="Helical" evidence="3">
    <location>
        <begin position="378"/>
        <end position="397"/>
    </location>
</feature>
<proteinExistence type="predicted"/>
<dbReference type="Proteomes" id="UP000177092">
    <property type="component" value="Unassembled WGS sequence"/>
</dbReference>
<dbReference type="EMBL" id="MFJN01000028">
    <property type="protein sequence ID" value="OGG21112.1"/>
    <property type="molecule type" value="Genomic_DNA"/>
</dbReference>
<evidence type="ECO:0000256" key="3">
    <source>
        <dbReference type="SAM" id="Phobius"/>
    </source>
</evidence>
<feature type="transmembrane region" description="Helical" evidence="3">
    <location>
        <begin position="12"/>
        <end position="30"/>
    </location>
</feature>
<keyword evidence="3" id="KW-0812">Transmembrane</keyword>
<evidence type="ECO:0000256" key="2">
    <source>
        <dbReference type="ARBA" id="ARBA00022803"/>
    </source>
</evidence>
<feature type="transmembrane region" description="Helical" evidence="3">
    <location>
        <begin position="259"/>
        <end position="279"/>
    </location>
</feature>
<feature type="transmembrane region" description="Helical" evidence="3">
    <location>
        <begin position="324"/>
        <end position="345"/>
    </location>
</feature>
<dbReference type="STRING" id="1798384.A3D03_05695"/>